<comment type="caution">
    <text evidence="2">The sequence shown here is derived from an EMBL/GenBank/DDBJ whole genome shotgun (WGS) entry which is preliminary data.</text>
</comment>
<dbReference type="SUPFAM" id="SSF55545">
    <property type="entry name" value="beta-N-acetylhexosaminidase-like domain"/>
    <property type="match status" value="1"/>
</dbReference>
<dbReference type="EMBL" id="VWFO01000279">
    <property type="protein sequence ID" value="KAA4657380.1"/>
    <property type="molecule type" value="Genomic_DNA"/>
</dbReference>
<proteinExistence type="predicted"/>
<name>A0A642C621_BACOV</name>
<gene>
    <name evidence="2" type="ORF">F3B98_29060</name>
</gene>
<protein>
    <submittedName>
        <fullName evidence="2">Uncharacterized protein</fullName>
    </submittedName>
</protein>
<feature type="non-terminal residue" evidence="2">
    <location>
        <position position="73"/>
    </location>
</feature>
<evidence type="ECO:0000313" key="2">
    <source>
        <dbReference type="EMBL" id="KAA4657380.1"/>
    </source>
</evidence>
<dbReference type="GO" id="GO:0016787">
    <property type="term" value="F:hydrolase activity"/>
    <property type="evidence" value="ECO:0007669"/>
    <property type="project" value="UniProtKB-KW"/>
</dbReference>
<dbReference type="PROSITE" id="PS51257">
    <property type="entry name" value="PROKAR_LIPOPROTEIN"/>
    <property type="match status" value="1"/>
</dbReference>
<sequence>MKQLLKLTGCVALAGLMSSCGSVQEEANYQIIPLPQEIVTSQVNPFILKSGVKILYPEGNEKMQRNAQFLADY</sequence>
<evidence type="ECO:0000313" key="3">
    <source>
        <dbReference type="Proteomes" id="UP000435985"/>
    </source>
</evidence>
<dbReference type="InterPro" id="IPR029018">
    <property type="entry name" value="Hex-like_dom2"/>
</dbReference>
<dbReference type="AlphaFoldDB" id="A0A642C621"/>
<keyword evidence="1" id="KW-0378">Hydrolase</keyword>
<evidence type="ECO:0000256" key="1">
    <source>
        <dbReference type="ARBA" id="ARBA00022801"/>
    </source>
</evidence>
<organism evidence="2 3">
    <name type="scientific">Bacteroides ovatus</name>
    <dbReference type="NCBI Taxonomy" id="28116"/>
    <lineage>
        <taxon>Bacteria</taxon>
        <taxon>Pseudomonadati</taxon>
        <taxon>Bacteroidota</taxon>
        <taxon>Bacteroidia</taxon>
        <taxon>Bacteroidales</taxon>
        <taxon>Bacteroidaceae</taxon>
        <taxon>Bacteroides</taxon>
    </lineage>
</organism>
<dbReference type="GO" id="GO:0005975">
    <property type="term" value="P:carbohydrate metabolic process"/>
    <property type="evidence" value="ECO:0007669"/>
    <property type="project" value="UniProtKB-ARBA"/>
</dbReference>
<reference evidence="2 3" key="1">
    <citation type="journal article" date="2019" name="Nat. Med.">
        <title>A library of human gut bacterial isolates paired with longitudinal multiomics data enables mechanistic microbiome research.</title>
        <authorList>
            <person name="Poyet M."/>
            <person name="Groussin M."/>
            <person name="Gibbons S.M."/>
            <person name="Avila-Pacheco J."/>
            <person name="Jiang X."/>
            <person name="Kearney S.M."/>
            <person name="Perrotta A.R."/>
            <person name="Berdy B."/>
            <person name="Zhao S."/>
            <person name="Lieberman T.D."/>
            <person name="Swanson P.K."/>
            <person name="Smith M."/>
            <person name="Roesemann S."/>
            <person name="Alexander J.E."/>
            <person name="Rich S.A."/>
            <person name="Livny J."/>
            <person name="Vlamakis H."/>
            <person name="Clish C."/>
            <person name="Bullock K."/>
            <person name="Deik A."/>
            <person name="Scott J."/>
            <person name="Pierce K.A."/>
            <person name="Xavier R.J."/>
            <person name="Alm E.J."/>
        </authorList>
    </citation>
    <scope>NUCLEOTIDE SEQUENCE [LARGE SCALE GENOMIC DNA]</scope>
    <source>
        <strain evidence="2 3">BIOML-A14</strain>
    </source>
</reference>
<dbReference type="Proteomes" id="UP000435985">
    <property type="component" value="Unassembled WGS sequence"/>
</dbReference>
<accession>A0A642C621</accession>